<feature type="transmembrane region" description="Helical" evidence="1">
    <location>
        <begin position="299"/>
        <end position="319"/>
    </location>
</feature>
<evidence type="ECO:0000313" key="2">
    <source>
        <dbReference type="EMBL" id="MBB5888134.1"/>
    </source>
</evidence>
<gene>
    <name evidence="2" type="ORF">HNQ37_001026</name>
</gene>
<dbReference type="RefSeq" id="WP_183539903.1">
    <property type="nucleotide sequence ID" value="NZ_DASWOY010000053.1"/>
</dbReference>
<sequence>MGANKKIILPKELYTKLDLIENSDQVEVVDIAKDSFTIHAANAKNQSDYAPRWFLLPTAIVVVIFFVSALILRYPTIPLIGSMSIGTAVDVLANGAAFITFILAYIAKRKSLYHYMTKKIYWRTFATVTVSVLIISTLALVALFWFFNQIFHGVRFDIFTSTIIFAMFAGIINYFIIFVVDNFSIEMLVNMLIFVAVGGLVASMATNGNQYWWKGNFSLLGTSISNSSFQFNLTLIISGALFIALIDYVFVALADRVGTNWRHNTLRTLLTLTAICISGVGLIPNTIDYTTPEHFWHDQIAIWIVFFMGIAILGIRWLFPEANQSFINISYGIALLLAISYISWKFVGYLSLTAFEIISFASSFAWLMLFINRLTKMLWGVHETYEVSFVDVVSDDVEALKSLDD</sequence>
<feature type="transmembrane region" description="Helical" evidence="1">
    <location>
        <begin position="192"/>
        <end position="213"/>
    </location>
</feature>
<feature type="transmembrane region" description="Helical" evidence="1">
    <location>
        <begin position="53"/>
        <end position="71"/>
    </location>
</feature>
<proteinExistence type="predicted"/>
<feature type="transmembrane region" description="Helical" evidence="1">
    <location>
        <begin position="91"/>
        <end position="108"/>
    </location>
</feature>
<comment type="caution">
    <text evidence="2">The sequence shown here is derived from an EMBL/GenBank/DDBJ whole genome shotgun (WGS) entry which is preliminary data.</text>
</comment>
<dbReference type="Proteomes" id="UP000562464">
    <property type="component" value="Unassembled WGS sequence"/>
</dbReference>
<feature type="transmembrane region" description="Helical" evidence="1">
    <location>
        <begin position="158"/>
        <end position="180"/>
    </location>
</feature>
<evidence type="ECO:0000313" key="3">
    <source>
        <dbReference type="Proteomes" id="UP000562464"/>
    </source>
</evidence>
<feature type="transmembrane region" description="Helical" evidence="1">
    <location>
        <begin position="233"/>
        <end position="254"/>
    </location>
</feature>
<reference evidence="2 3" key="1">
    <citation type="submission" date="2020-08" db="EMBL/GenBank/DDBJ databases">
        <title>Genomic Encyclopedia of Type Strains, Phase IV (KMG-IV): sequencing the most valuable type-strain genomes for metagenomic binning, comparative biology and taxonomic classification.</title>
        <authorList>
            <person name="Goeker M."/>
        </authorList>
    </citation>
    <scope>NUCLEOTIDE SEQUENCE [LARGE SCALE GENOMIC DNA]</scope>
    <source>
        <strain evidence="2 3">DSM 14925</strain>
    </source>
</reference>
<keyword evidence="1" id="KW-1133">Transmembrane helix</keyword>
<evidence type="ECO:0008006" key="4">
    <source>
        <dbReference type="Google" id="ProtNLM"/>
    </source>
</evidence>
<accession>A0A841C715</accession>
<feature type="transmembrane region" description="Helical" evidence="1">
    <location>
        <begin position="350"/>
        <end position="371"/>
    </location>
</feature>
<keyword evidence="1" id="KW-0472">Membrane</keyword>
<feature type="transmembrane region" description="Helical" evidence="1">
    <location>
        <begin position="266"/>
        <end position="287"/>
    </location>
</feature>
<protein>
    <recommendedName>
        <fullName evidence="4">DUF998 domain-containing protein</fullName>
    </recommendedName>
</protein>
<keyword evidence="1" id="KW-0812">Transmembrane</keyword>
<evidence type="ECO:0000256" key="1">
    <source>
        <dbReference type="SAM" id="Phobius"/>
    </source>
</evidence>
<feature type="transmembrane region" description="Helical" evidence="1">
    <location>
        <begin position="326"/>
        <end position="344"/>
    </location>
</feature>
<name>A0A841C715_9LACT</name>
<organism evidence="2 3">
    <name type="scientific">Lactovum miscens</name>
    <dbReference type="NCBI Taxonomy" id="190387"/>
    <lineage>
        <taxon>Bacteria</taxon>
        <taxon>Bacillati</taxon>
        <taxon>Bacillota</taxon>
        <taxon>Bacilli</taxon>
        <taxon>Lactobacillales</taxon>
        <taxon>Streptococcaceae</taxon>
        <taxon>Lactovum</taxon>
    </lineage>
</organism>
<feature type="transmembrane region" description="Helical" evidence="1">
    <location>
        <begin position="120"/>
        <end position="146"/>
    </location>
</feature>
<dbReference type="AlphaFoldDB" id="A0A841C715"/>
<keyword evidence="3" id="KW-1185">Reference proteome</keyword>
<dbReference type="EMBL" id="JACHHV010000015">
    <property type="protein sequence ID" value="MBB5888134.1"/>
    <property type="molecule type" value="Genomic_DNA"/>
</dbReference>